<feature type="transmembrane region" description="Helical" evidence="8">
    <location>
        <begin position="175"/>
        <end position="195"/>
    </location>
</feature>
<feature type="domain" description="Lipase maturation factor 1/2 N-terminal" evidence="9">
    <location>
        <begin position="86"/>
        <end position="243"/>
    </location>
</feature>
<evidence type="ECO:0000259" key="9">
    <source>
        <dbReference type="Pfam" id="PF06762"/>
    </source>
</evidence>
<dbReference type="PANTHER" id="PTHR14463:SF5">
    <property type="entry name" value="LIPASE MATURATION FACTOR 2"/>
    <property type="match status" value="1"/>
</dbReference>
<organism evidence="11">
    <name type="scientific">Corethrella appendiculata</name>
    <dbReference type="NCBI Taxonomy" id="1370023"/>
    <lineage>
        <taxon>Eukaryota</taxon>
        <taxon>Metazoa</taxon>
        <taxon>Ecdysozoa</taxon>
        <taxon>Arthropoda</taxon>
        <taxon>Hexapoda</taxon>
        <taxon>Insecta</taxon>
        <taxon>Pterygota</taxon>
        <taxon>Neoptera</taxon>
        <taxon>Endopterygota</taxon>
        <taxon>Diptera</taxon>
        <taxon>Nematocera</taxon>
        <taxon>Culicoidea</taxon>
        <taxon>Chaoboridae</taxon>
        <taxon>Corethrella</taxon>
    </lineage>
</organism>
<feature type="transmembrane region" description="Helical" evidence="8">
    <location>
        <begin position="32"/>
        <end position="54"/>
    </location>
</feature>
<evidence type="ECO:0000256" key="5">
    <source>
        <dbReference type="ARBA" id="ARBA00022989"/>
    </source>
</evidence>
<evidence type="ECO:0000256" key="6">
    <source>
        <dbReference type="ARBA" id="ARBA00023136"/>
    </source>
</evidence>
<comment type="similarity">
    <text evidence="2 8">Belongs to the lipase maturation factor family.</text>
</comment>
<dbReference type="EMBL" id="GANO01003182">
    <property type="protein sequence ID" value="JAB56689.1"/>
    <property type="molecule type" value="mRNA"/>
</dbReference>
<feature type="domain" description="Lipase maturation factor 1/2 C-terminal" evidence="10">
    <location>
        <begin position="387"/>
        <end position="522"/>
    </location>
</feature>
<feature type="transmembrane region" description="Helical" evidence="8">
    <location>
        <begin position="252"/>
        <end position="275"/>
    </location>
</feature>
<evidence type="ECO:0000256" key="3">
    <source>
        <dbReference type="ARBA" id="ARBA00022692"/>
    </source>
</evidence>
<evidence type="ECO:0000256" key="7">
    <source>
        <dbReference type="ARBA" id="ARBA00023180"/>
    </source>
</evidence>
<dbReference type="Pfam" id="PF25179">
    <property type="entry name" value="LMF1_C"/>
    <property type="match status" value="1"/>
</dbReference>
<proteinExistence type="evidence at transcript level"/>
<feature type="transmembrane region" description="Helical" evidence="8">
    <location>
        <begin position="296"/>
        <end position="316"/>
    </location>
</feature>
<keyword evidence="3 8" id="KW-0812">Transmembrane</keyword>
<feature type="transmembrane region" description="Helical" evidence="8">
    <location>
        <begin position="207"/>
        <end position="232"/>
    </location>
</feature>
<dbReference type="InterPro" id="IPR057433">
    <property type="entry name" value="LMF1/2_C"/>
</dbReference>
<dbReference type="PANTHER" id="PTHR14463">
    <property type="entry name" value="LIPASE MATURATION FACTOR"/>
    <property type="match status" value="1"/>
</dbReference>
<feature type="transmembrane region" description="Helical" evidence="8">
    <location>
        <begin position="61"/>
        <end position="81"/>
    </location>
</feature>
<feature type="transmembrane region" description="Helical" evidence="8">
    <location>
        <begin position="336"/>
        <end position="358"/>
    </location>
</feature>
<feature type="non-terminal residue" evidence="11">
    <location>
        <position position="1"/>
    </location>
</feature>
<dbReference type="InterPro" id="IPR009613">
    <property type="entry name" value="LMF"/>
</dbReference>
<comment type="function">
    <text evidence="8">Involved in the maturation of specific proteins in the endoplasmic reticulum.</text>
</comment>
<dbReference type="InterPro" id="IPR057434">
    <property type="entry name" value="LMF1/2_N"/>
</dbReference>
<evidence type="ECO:0000256" key="2">
    <source>
        <dbReference type="ARBA" id="ARBA00005512"/>
    </source>
</evidence>
<evidence type="ECO:0000259" key="10">
    <source>
        <dbReference type="Pfam" id="PF25179"/>
    </source>
</evidence>
<dbReference type="GO" id="GO:0051604">
    <property type="term" value="P:protein maturation"/>
    <property type="evidence" value="ECO:0007669"/>
    <property type="project" value="InterPro"/>
</dbReference>
<feature type="transmembrane region" description="Helical" evidence="8">
    <location>
        <begin position="569"/>
        <end position="586"/>
    </location>
</feature>
<keyword evidence="6 8" id="KW-0472">Membrane</keyword>
<reference evidence="11" key="1">
    <citation type="journal article" date="2014" name="Insect Biochem. Mol. Biol.">
        <title>An insight into the sialome of the frog biting fly, Corethrella appendiculata.</title>
        <authorList>
            <person name="Ribeiro J.M.C."/>
            <person name="Chagas A.C."/>
            <person name="Pham V.M."/>
            <person name="Lounibos L.P."/>
            <person name="Calvo E."/>
        </authorList>
    </citation>
    <scope>NUCLEOTIDE SEQUENCE</scope>
    <source>
        <tissue evidence="11">Salivary glands</tissue>
    </source>
</reference>
<dbReference type="GO" id="GO:0005789">
    <property type="term" value="C:endoplasmic reticulum membrane"/>
    <property type="evidence" value="ECO:0007669"/>
    <property type="project" value="UniProtKB-SubCell"/>
</dbReference>
<sequence length="590" mass="67261">LFGTNGILPARILLENKNSMQTRPTLLHLSPFLGIDTSSMIDVVCLLGIVISFIGFISQKFCLMPTFAALWTLYFSLIQVAQTFIQQYDQLLLEAGFLIILLAPLNSHKKRSSVDAIILCALRWLLFRFMFASCAVKLASGCPNWWSLIALKQHFETLPLPTPLSWYSYHLPESYLRLSTIFVYLSEMVCTWLFFVPSKSLRRFAFYWQLFLHLNIIASGNYGFSSFLIIALLFSLLDDSFFYRKKDEKNGIFGTILIIGFLAIVGYGTWKLFGISYENGNITTKIAFTPAEYFEVVKFMVKASPFIAVLTVLSTLIKETINPSSSSSQSSTTQTIGNFISLLFFAAITLLLIGVSIVPHGNLTSATNITNSPLDREGYKRFNQLHIVNEYGRHLREMRSKRIEIVLEHSNSIEGPWNQYKFIYKPSNVNESLPFAGPYFPRLDFKFYDAAGQTFNEQLWIASLVNRLLNNEKSVLHLLGVHHAPKNPPKFIRGSLLRYKYTPWSIKTHAYWTSSKHGEYFPAFSKQDETLKAFLKKLKLSGESKEKIQNKFLYEILQFIRSKLQSIEGCLLIASFVVAGFVLIATQKSK</sequence>
<dbReference type="AlphaFoldDB" id="U5ESM2"/>
<accession>U5ESM2</accession>
<keyword evidence="5 8" id="KW-1133">Transmembrane helix</keyword>
<protein>
    <recommendedName>
        <fullName evidence="8">Lipase maturation factor</fullName>
    </recommendedName>
</protein>
<comment type="subcellular location">
    <subcellularLocation>
        <location evidence="1 8">Endoplasmic reticulum membrane</location>
        <topology evidence="1 8">Multi-pass membrane protein</topology>
    </subcellularLocation>
</comment>
<name>U5ESM2_9DIPT</name>
<keyword evidence="7" id="KW-0325">Glycoprotein</keyword>
<evidence type="ECO:0000256" key="8">
    <source>
        <dbReference type="RuleBase" id="RU361229"/>
    </source>
</evidence>
<dbReference type="Pfam" id="PF06762">
    <property type="entry name" value="LMF1"/>
    <property type="match status" value="1"/>
</dbReference>
<evidence type="ECO:0000313" key="11">
    <source>
        <dbReference type="EMBL" id="JAB56689.1"/>
    </source>
</evidence>
<evidence type="ECO:0000256" key="4">
    <source>
        <dbReference type="ARBA" id="ARBA00022824"/>
    </source>
</evidence>
<keyword evidence="4 8" id="KW-0256">Endoplasmic reticulum</keyword>
<evidence type="ECO:0000256" key="1">
    <source>
        <dbReference type="ARBA" id="ARBA00004477"/>
    </source>
</evidence>